<dbReference type="KEGG" id="mym:A176_006907"/>
<gene>
    <name evidence="2" type="ORF">A176_006907</name>
</gene>
<reference evidence="2 3" key="1">
    <citation type="journal article" date="2016" name="PLoS ONE">
        <title>Complete Genome Sequence and Comparative Genomics of a Novel Myxobacterium Myxococcus hansupus.</title>
        <authorList>
            <person name="Sharma G."/>
            <person name="Narwani T."/>
            <person name="Subramanian S."/>
        </authorList>
    </citation>
    <scope>NUCLEOTIDE SEQUENCE [LARGE SCALE GENOMIC DNA]</scope>
    <source>
        <strain evidence="3">mixupus</strain>
    </source>
</reference>
<dbReference type="OrthoDB" id="5381955at2"/>
<dbReference type="SUPFAM" id="SSF50998">
    <property type="entry name" value="Quinoprotein alcohol dehydrogenase-like"/>
    <property type="match status" value="1"/>
</dbReference>
<dbReference type="RefSeq" id="WP_002637722.1">
    <property type="nucleotide sequence ID" value="NZ_CP012109.1"/>
</dbReference>
<proteinExistence type="predicted"/>
<keyword evidence="1" id="KW-0472">Membrane</keyword>
<evidence type="ECO:0000256" key="1">
    <source>
        <dbReference type="SAM" id="Phobius"/>
    </source>
</evidence>
<dbReference type="InterPro" id="IPR011047">
    <property type="entry name" value="Quinoprotein_ADH-like_sf"/>
</dbReference>
<feature type="transmembrane region" description="Helical" evidence="1">
    <location>
        <begin position="65"/>
        <end position="86"/>
    </location>
</feature>
<keyword evidence="1" id="KW-0812">Transmembrane</keyword>
<dbReference type="EMBL" id="CP012109">
    <property type="protein sequence ID" value="AKQ69995.1"/>
    <property type="molecule type" value="Genomic_DNA"/>
</dbReference>
<organism evidence="2 3">
    <name type="scientific">Pseudomyxococcus hansupus</name>
    <dbReference type="NCBI Taxonomy" id="1297742"/>
    <lineage>
        <taxon>Bacteria</taxon>
        <taxon>Pseudomonadati</taxon>
        <taxon>Myxococcota</taxon>
        <taxon>Myxococcia</taxon>
        <taxon>Myxococcales</taxon>
        <taxon>Cystobacterineae</taxon>
        <taxon>Myxococcaceae</taxon>
        <taxon>Pseudomyxococcus</taxon>
    </lineage>
</organism>
<protein>
    <submittedName>
        <fullName evidence="2">Uncharacterized protein</fullName>
    </submittedName>
</protein>
<keyword evidence="3" id="KW-1185">Reference proteome</keyword>
<dbReference type="eggNOG" id="COG1520">
    <property type="taxonomic scope" value="Bacteria"/>
</dbReference>
<accession>A0A0H4X8W7</accession>
<sequence>MARARPTSPRCPSCNAPFALTEGQALYTCGYCNASIDTRGATAPRPSYEAPTVDSGGIPVGVIQLGAIGAVVALFFVGVAVFLISAPDSPSSGGPLPVGGTAPSPVVAPPPVVAQKSKFQWDSTGLPLLVDLNGDGTDDIVGRIRRLVPNTGGMDIRSKAAAFDGKSLELLWELELQGELAELYSTVHFAHQGGRVVVSTPDAVLLLEPATGKQLGKVALSDKPKRLCVPEGDAESVWVEVADERNLLLNTATTAARPVIEPPPSCGVPKWNSREDCFITTARKSPVPCLNPRGVPAVPGFRAEHVYKWQGLDVVMGSRNPGSRMPMTAVFEPGAKAPLWVEGVGDMDPKNVKESVVDTLSFSEDALFMVYGLKQGGEQLVRRDLRTGRVGWDVPVPNSTSGSGTSAFKHHGGRVFVPHWVWLDIFDAKTGNLVGTLGAW</sequence>
<evidence type="ECO:0000313" key="2">
    <source>
        <dbReference type="EMBL" id="AKQ69995.1"/>
    </source>
</evidence>
<name>A0A0H4X8W7_9BACT</name>
<dbReference type="AlphaFoldDB" id="A0A0H4X8W7"/>
<dbReference type="Proteomes" id="UP000009026">
    <property type="component" value="Chromosome"/>
</dbReference>
<dbReference type="STRING" id="1297742.A176_006907"/>
<evidence type="ECO:0000313" key="3">
    <source>
        <dbReference type="Proteomes" id="UP000009026"/>
    </source>
</evidence>
<keyword evidence="1" id="KW-1133">Transmembrane helix</keyword>
<dbReference type="PATRIC" id="fig|1297742.4.peg.7006"/>